<gene>
    <name evidence="1" type="ORF">HPP92_012613</name>
</gene>
<evidence type="ECO:0000313" key="2">
    <source>
        <dbReference type="Proteomes" id="UP000636800"/>
    </source>
</evidence>
<accession>A0A835R596</accession>
<protein>
    <submittedName>
        <fullName evidence="1">Uncharacterized protein</fullName>
    </submittedName>
</protein>
<keyword evidence="2" id="KW-1185">Reference proteome</keyword>
<dbReference type="PROSITE" id="PS51257">
    <property type="entry name" value="PROKAR_LIPOPROTEIN"/>
    <property type="match status" value="1"/>
</dbReference>
<dbReference type="EMBL" id="JADCNL010000005">
    <property type="protein sequence ID" value="KAG0481755.1"/>
    <property type="molecule type" value="Genomic_DNA"/>
</dbReference>
<evidence type="ECO:0000313" key="1">
    <source>
        <dbReference type="EMBL" id="KAG0481755.1"/>
    </source>
</evidence>
<dbReference type="AlphaFoldDB" id="A0A835R596"/>
<name>A0A835R596_VANPL</name>
<reference evidence="1 2" key="1">
    <citation type="journal article" date="2020" name="Nat. Food">
        <title>A phased Vanilla planifolia genome enables genetic improvement of flavour and production.</title>
        <authorList>
            <person name="Hasing T."/>
            <person name="Tang H."/>
            <person name="Brym M."/>
            <person name="Khazi F."/>
            <person name="Huang T."/>
            <person name="Chambers A.H."/>
        </authorList>
    </citation>
    <scope>NUCLEOTIDE SEQUENCE [LARGE SCALE GENOMIC DNA]</scope>
    <source>
        <tissue evidence="1">Leaf</tissue>
    </source>
</reference>
<proteinExistence type="predicted"/>
<sequence>MVSCLKSPPNTLLSCGCATVGTCFGLGFALDSCFFATAFLGCRLRALVCPLIVEICSFGICSADLCETAVVICELSFSQEKSPPKPSPMLRKSFRDDPELLII</sequence>
<dbReference type="Proteomes" id="UP000636800">
    <property type="component" value="Chromosome 5"/>
</dbReference>
<organism evidence="1 2">
    <name type="scientific">Vanilla planifolia</name>
    <name type="common">Vanilla</name>
    <dbReference type="NCBI Taxonomy" id="51239"/>
    <lineage>
        <taxon>Eukaryota</taxon>
        <taxon>Viridiplantae</taxon>
        <taxon>Streptophyta</taxon>
        <taxon>Embryophyta</taxon>
        <taxon>Tracheophyta</taxon>
        <taxon>Spermatophyta</taxon>
        <taxon>Magnoliopsida</taxon>
        <taxon>Liliopsida</taxon>
        <taxon>Asparagales</taxon>
        <taxon>Orchidaceae</taxon>
        <taxon>Vanilloideae</taxon>
        <taxon>Vanilleae</taxon>
        <taxon>Vanilla</taxon>
    </lineage>
</organism>
<comment type="caution">
    <text evidence="1">The sequence shown here is derived from an EMBL/GenBank/DDBJ whole genome shotgun (WGS) entry which is preliminary data.</text>
</comment>
<dbReference type="OrthoDB" id="251770at2759"/>